<dbReference type="SMART" id="SM00388">
    <property type="entry name" value="HisKA"/>
    <property type="match status" value="1"/>
</dbReference>
<evidence type="ECO:0000259" key="19">
    <source>
        <dbReference type="PROSITE" id="PS50110"/>
    </source>
</evidence>
<dbReference type="CDD" id="cd06225">
    <property type="entry name" value="HAMP"/>
    <property type="match status" value="1"/>
</dbReference>
<dbReference type="SMART" id="SM00304">
    <property type="entry name" value="HAMP"/>
    <property type="match status" value="1"/>
</dbReference>
<dbReference type="InterPro" id="IPR003660">
    <property type="entry name" value="HAMP_dom"/>
</dbReference>
<feature type="modified residue" description="Phosphohistidine" evidence="14">
    <location>
        <position position="852"/>
    </location>
</feature>
<comment type="subunit">
    <text evidence="11">At low DSF concentrations, interacts with RpfF.</text>
</comment>
<evidence type="ECO:0000256" key="15">
    <source>
        <dbReference type="PROSITE-ProRule" id="PRU00169"/>
    </source>
</evidence>
<dbReference type="PROSITE" id="PS50894">
    <property type="entry name" value="HPT"/>
    <property type="match status" value="1"/>
</dbReference>
<sequence>MRALRELPIGAKLGLVVRFSVLIALGVALLTIFILEVRGELRRADEDAQTLSAIVADGAISPLRFDDPRVADSLLASLRYHERVSAAMLLRPDGKVFSTYPVALRGQVERIERLKAIGADKTSRWSMLSLVVSQRLVGDGEELGCLLLEFDLQPILGRLALWIGFACIGLLVALLAAALFVRRVQGMIVDPIQQLAQVVREVGAHRRYDLRAPAGYADEVGELIAGFNGMLGEIANRDRELTLHREHLASEVAARTAELQAAKEQAEAASRAKSQFLANMSHEIRTPMNGVLGMIGLLRQTPLAGRQARFVDMLGDSAHSLMEIINDVLDVSKIEAGRLELEALPFSLRDTVDQVATLFAVSTHERGLRLRLHVDRQVPESAVGDGLRVRQVLNNLLSNAQKFTEKGEIAIRLFPVAGAPAGRMRLRAEVRDTGIGVPREAGARLFQSFSQADNSMARRFGGTGLGLSIAKQLIELMDGSIGYLTEPGQGSCFWAEFEVGTGPAGGKLEQPLTGTAALLALGDSRLRDALVEQLVFLGCRTELAFDIPAVDEMLGVDTGFDWVIVDAAFDGGQGVACLRALNGRPGCPARVGICDAGRDDAPVLEAAGATHLLAQPFTGLDVRRVLGREPGPGDNPGLTVQRALAAHVLVVEDHPVNREVVTAVLESLGCRVSVAENGRKALDACCAARFDLVLMDIQMPEMDGRQATLGIRAHEAARGLPRMPVVALTANALKEDRDACLAAGMDDYLVKPVSREQLWAVLSRWLREALPSDPDTSFPRIVPDPPVQTERDAETAMDVELLMSLPGVNGNRASPMLQRLLPLFVGETERNVAGLRAALAEGDARTVRTLAHKMKSGCLAVGAVRLAARARSLDERIKDGQAPTAADVERLADAWEACKDVLLREQLVSMELLDRARSPME</sequence>
<dbReference type="SUPFAM" id="SSF47226">
    <property type="entry name" value="Histidine-containing phosphotransfer domain, HPT domain"/>
    <property type="match status" value="1"/>
</dbReference>
<dbReference type="Pfam" id="PF02518">
    <property type="entry name" value="HATPase_c"/>
    <property type="match status" value="1"/>
</dbReference>
<dbReference type="Pfam" id="PF00512">
    <property type="entry name" value="HisKA"/>
    <property type="match status" value="1"/>
</dbReference>
<dbReference type="Gene3D" id="3.40.50.2300">
    <property type="match status" value="1"/>
</dbReference>
<dbReference type="PROSITE" id="PS50885">
    <property type="entry name" value="HAMP"/>
    <property type="match status" value="1"/>
</dbReference>
<comment type="function">
    <text evidence="10">Member of the two-component regulatory system BvgS/BvgA. Phosphorylates BvgA via a four-step phosphorelay in response to environmental signals.</text>
</comment>
<dbReference type="EMBL" id="JABBGA010000021">
    <property type="protein sequence ID" value="NML28081.1"/>
    <property type="molecule type" value="Genomic_DNA"/>
</dbReference>
<keyword evidence="17" id="KW-0472">Membrane</keyword>
<dbReference type="InterPro" id="IPR033417">
    <property type="entry name" value="CHASE8"/>
</dbReference>
<dbReference type="InterPro" id="IPR011006">
    <property type="entry name" value="CheY-like_superfamily"/>
</dbReference>
<comment type="subcellular location">
    <subcellularLocation>
        <location evidence="2">Membrane</location>
    </subcellularLocation>
</comment>
<keyword evidence="8" id="KW-0067">ATP-binding</keyword>
<evidence type="ECO:0000256" key="7">
    <source>
        <dbReference type="ARBA" id="ARBA00022777"/>
    </source>
</evidence>
<dbReference type="Proteomes" id="UP000580043">
    <property type="component" value="Unassembled WGS sequence"/>
</dbReference>
<keyword evidence="6" id="KW-0547">Nucleotide-binding</keyword>
<dbReference type="PANTHER" id="PTHR45339">
    <property type="entry name" value="HYBRID SIGNAL TRANSDUCTION HISTIDINE KINASE J"/>
    <property type="match status" value="1"/>
</dbReference>
<dbReference type="Pfam" id="PF01627">
    <property type="entry name" value="Hpt"/>
    <property type="match status" value="1"/>
</dbReference>
<evidence type="ECO:0000259" key="21">
    <source>
        <dbReference type="PROSITE" id="PS50894"/>
    </source>
</evidence>
<dbReference type="Pfam" id="PF00072">
    <property type="entry name" value="Response_reg"/>
    <property type="match status" value="1"/>
</dbReference>
<dbReference type="SUPFAM" id="SSF55874">
    <property type="entry name" value="ATPase domain of HSP90 chaperone/DNA topoisomerase II/histidine kinase"/>
    <property type="match status" value="1"/>
</dbReference>
<evidence type="ECO:0000313" key="23">
    <source>
        <dbReference type="Proteomes" id="UP000580043"/>
    </source>
</evidence>
<protein>
    <recommendedName>
        <fullName evidence="12">Sensory/regulatory protein RpfC</fullName>
        <ecNumber evidence="3">2.7.13.3</ecNumber>
    </recommendedName>
    <alternativeName>
        <fullName evidence="13">Virulence sensor protein BvgS</fullName>
    </alternativeName>
</protein>
<dbReference type="CDD" id="cd16922">
    <property type="entry name" value="HATPase_EvgS-ArcB-TorS-like"/>
    <property type="match status" value="1"/>
</dbReference>
<feature type="domain" description="Response regulatory" evidence="19">
    <location>
        <begin position="647"/>
        <end position="766"/>
    </location>
</feature>
<evidence type="ECO:0000256" key="14">
    <source>
        <dbReference type="PROSITE-ProRule" id="PRU00110"/>
    </source>
</evidence>
<feature type="domain" description="HAMP" evidence="20">
    <location>
        <begin position="186"/>
        <end position="239"/>
    </location>
</feature>
<dbReference type="Pfam" id="PF00672">
    <property type="entry name" value="HAMP"/>
    <property type="match status" value="1"/>
</dbReference>
<dbReference type="SMART" id="SM00387">
    <property type="entry name" value="HATPase_c"/>
    <property type="match status" value="1"/>
</dbReference>
<dbReference type="SUPFAM" id="SSF47384">
    <property type="entry name" value="Homodimeric domain of signal transducing histidine kinase"/>
    <property type="match status" value="1"/>
</dbReference>
<evidence type="ECO:0000259" key="20">
    <source>
        <dbReference type="PROSITE" id="PS50885"/>
    </source>
</evidence>
<dbReference type="InterPro" id="IPR003661">
    <property type="entry name" value="HisK_dim/P_dom"/>
</dbReference>
<dbReference type="GO" id="GO:0005524">
    <property type="term" value="F:ATP binding"/>
    <property type="evidence" value="ECO:0007669"/>
    <property type="project" value="UniProtKB-KW"/>
</dbReference>
<gene>
    <name evidence="22" type="ORF">HHL15_20180</name>
</gene>
<evidence type="ECO:0000259" key="18">
    <source>
        <dbReference type="PROSITE" id="PS50109"/>
    </source>
</evidence>
<feature type="transmembrane region" description="Helical" evidence="17">
    <location>
        <begin position="159"/>
        <end position="181"/>
    </location>
</feature>
<organism evidence="22 23">
    <name type="scientific">Zoogloea dura</name>
    <dbReference type="NCBI Taxonomy" id="2728840"/>
    <lineage>
        <taxon>Bacteria</taxon>
        <taxon>Pseudomonadati</taxon>
        <taxon>Pseudomonadota</taxon>
        <taxon>Betaproteobacteria</taxon>
        <taxon>Rhodocyclales</taxon>
        <taxon>Zoogloeaceae</taxon>
        <taxon>Zoogloea</taxon>
    </lineage>
</organism>
<accession>A0A848GF93</accession>
<dbReference type="Gene3D" id="3.30.565.10">
    <property type="entry name" value="Histidine kinase-like ATPase, C-terminal domain"/>
    <property type="match status" value="1"/>
</dbReference>
<evidence type="ECO:0000256" key="11">
    <source>
        <dbReference type="ARBA" id="ARBA00064003"/>
    </source>
</evidence>
<dbReference type="Gene3D" id="1.20.120.160">
    <property type="entry name" value="HPT domain"/>
    <property type="match status" value="1"/>
</dbReference>
<dbReference type="InterPro" id="IPR001789">
    <property type="entry name" value="Sig_transdc_resp-reg_receiver"/>
</dbReference>
<dbReference type="InterPro" id="IPR036097">
    <property type="entry name" value="HisK_dim/P_sf"/>
</dbReference>
<dbReference type="InterPro" id="IPR036641">
    <property type="entry name" value="HPT_dom_sf"/>
</dbReference>
<dbReference type="InterPro" id="IPR008207">
    <property type="entry name" value="Sig_transdc_His_kin_Hpt_dom"/>
</dbReference>
<feature type="domain" description="HPt" evidence="21">
    <location>
        <begin position="813"/>
        <end position="916"/>
    </location>
</feature>
<feature type="coiled-coil region" evidence="16">
    <location>
        <begin position="245"/>
        <end position="279"/>
    </location>
</feature>
<dbReference type="AlphaFoldDB" id="A0A848GF93"/>
<evidence type="ECO:0000256" key="5">
    <source>
        <dbReference type="ARBA" id="ARBA00022679"/>
    </source>
</evidence>
<keyword evidence="9" id="KW-0902">Two-component regulatory system</keyword>
<dbReference type="PRINTS" id="PR00344">
    <property type="entry name" value="BCTRLSENSOR"/>
</dbReference>
<dbReference type="InterPro" id="IPR004358">
    <property type="entry name" value="Sig_transdc_His_kin-like_C"/>
</dbReference>
<keyword evidence="17" id="KW-0812">Transmembrane</keyword>
<keyword evidence="16" id="KW-0175">Coiled coil</keyword>
<dbReference type="InterPro" id="IPR005467">
    <property type="entry name" value="His_kinase_dom"/>
</dbReference>
<comment type="caution">
    <text evidence="22">The sequence shown here is derived from an EMBL/GenBank/DDBJ whole genome shotgun (WGS) entry which is preliminary data.</text>
</comment>
<keyword evidence="17" id="KW-1133">Transmembrane helix</keyword>
<dbReference type="CDD" id="cd00082">
    <property type="entry name" value="HisKA"/>
    <property type="match status" value="1"/>
</dbReference>
<keyword evidence="5" id="KW-0808">Transferase</keyword>
<name>A0A848GF93_9RHOO</name>
<dbReference type="PROSITE" id="PS50110">
    <property type="entry name" value="RESPONSE_REGULATORY"/>
    <property type="match status" value="1"/>
</dbReference>
<evidence type="ECO:0000256" key="9">
    <source>
        <dbReference type="ARBA" id="ARBA00023012"/>
    </source>
</evidence>
<dbReference type="SUPFAM" id="SSF52172">
    <property type="entry name" value="CheY-like"/>
    <property type="match status" value="2"/>
</dbReference>
<dbReference type="InterPro" id="IPR036890">
    <property type="entry name" value="HATPase_C_sf"/>
</dbReference>
<evidence type="ECO:0000256" key="13">
    <source>
        <dbReference type="ARBA" id="ARBA00070152"/>
    </source>
</evidence>
<evidence type="ECO:0000256" key="3">
    <source>
        <dbReference type="ARBA" id="ARBA00012438"/>
    </source>
</evidence>
<evidence type="ECO:0000256" key="16">
    <source>
        <dbReference type="SAM" id="Coils"/>
    </source>
</evidence>
<feature type="transmembrane region" description="Helical" evidence="17">
    <location>
        <begin position="15"/>
        <end position="35"/>
    </location>
</feature>
<comment type="catalytic activity">
    <reaction evidence="1">
        <text>ATP + protein L-histidine = ADP + protein N-phospho-L-histidine.</text>
        <dbReference type="EC" id="2.7.13.3"/>
    </reaction>
</comment>
<dbReference type="Gene3D" id="1.10.287.130">
    <property type="match status" value="1"/>
</dbReference>
<evidence type="ECO:0000313" key="22">
    <source>
        <dbReference type="EMBL" id="NML28081.1"/>
    </source>
</evidence>
<dbReference type="PROSITE" id="PS50109">
    <property type="entry name" value="HIS_KIN"/>
    <property type="match status" value="1"/>
</dbReference>
<reference evidence="22 23" key="1">
    <citation type="submission" date="2020-04" db="EMBL/GenBank/DDBJ databases">
        <title>Zoogloea sp. G-4-1-14 isolated from soil.</title>
        <authorList>
            <person name="Dahal R.H."/>
        </authorList>
    </citation>
    <scope>NUCLEOTIDE SEQUENCE [LARGE SCALE GENOMIC DNA]</scope>
    <source>
        <strain evidence="22 23">G-4-1-14</strain>
    </source>
</reference>
<evidence type="ECO:0000256" key="12">
    <source>
        <dbReference type="ARBA" id="ARBA00068150"/>
    </source>
</evidence>
<dbReference type="CDD" id="cd17546">
    <property type="entry name" value="REC_hyHK_CKI1_RcsC-like"/>
    <property type="match status" value="1"/>
</dbReference>
<keyword evidence="7" id="KW-0418">Kinase</keyword>
<evidence type="ECO:0000256" key="8">
    <source>
        <dbReference type="ARBA" id="ARBA00022840"/>
    </source>
</evidence>
<keyword evidence="4 15" id="KW-0597">Phosphoprotein</keyword>
<dbReference type="GO" id="GO:0005886">
    <property type="term" value="C:plasma membrane"/>
    <property type="evidence" value="ECO:0007669"/>
    <property type="project" value="UniProtKB-SubCell"/>
</dbReference>
<evidence type="ECO:0000256" key="2">
    <source>
        <dbReference type="ARBA" id="ARBA00004370"/>
    </source>
</evidence>
<evidence type="ECO:0000256" key="1">
    <source>
        <dbReference type="ARBA" id="ARBA00000085"/>
    </source>
</evidence>
<evidence type="ECO:0000256" key="6">
    <source>
        <dbReference type="ARBA" id="ARBA00022741"/>
    </source>
</evidence>
<dbReference type="Gene3D" id="6.10.340.10">
    <property type="match status" value="1"/>
</dbReference>
<dbReference type="RefSeq" id="WP_169147613.1">
    <property type="nucleotide sequence ID" value="NZ_JABBGA010000021.1"/>
</dbReference>
<keyword evidence="23" id="KW-1185">Reference proteome</keyword>
<dbReference type="PANTHER" id="PTHR45339:SF5">
    <property type="entry name" value="HISTIDINE KINASE"/>
    <property type="match status" value="1"/>
</dbReference>
<feature type="domain" description="Histidine kinase" evidence="18">
    <location>
        <begin position="279"/>
        <end position="501"/>
    </location>
</feature>
<dbReference type="GO" id="GO:0000155">
    <property type="term" value="F:phosphorelay sensor kinase activity"/>
    <property type="evidence" value="ECO:0007669"/>
    <property type="project" value="InterPro"/>
</dbReference>
<proteinExistence type="predicted"/>
<dbReference type="SMART" id="SM00448">
    <property type="entry name" value="REC"/>
    <property type="match status" value="1"/>
</dbReference>
<evidence type="ECO:0000256" key="4">
    <source>
        <dbReference type="ARBA" id="ARBA00022553"/>
    </source>
</evidence>
<dbReference type="Pfam" id="PF17152">
    <property type="entry name" value="CHASE8"/>
    <property type="match status" value="1"/>
</dbReference>
<dbReference type="FunFam" id="1.10.287.130:FF:000002">
    <property type="entry name" value="Two-component osmosensing histidine kinase"/>
    <property type="match status" value="1"/>
</dbReference>
<evidence type="ECO:0000256" key="10">
    <source>
        <dbReference type="ARBA" id="ARBA00058004"/>
    </source>
</evidence>
<evidence type="ECO:0000256" key="17">
    <source>
        <dbReference type="SAM" id="Phobius"/>
    </source>
</evidence>
<dbReference type="FunFam" id="3.30.565.10:FF:000010">
    <property type="entry name" value="Sensor histidine kinase RcsC"/>
    <property type="match status" value="1"/>
</dbReference>
<dbReference type="EC" id="2.7.13.3" evidence="3"/>
<feature type="modified residue" description="4-aspartylphosphate" evidence="15">
    <location>
        <position position="696"/>
    </location>
</feature>
<dbReference type="InterPro" id="IPR003594">
    <property type="entry name" value="HATPase_dom"/>
</dbReference>